<accession>A0A923M8X1</accession>
<feature type="signal peptide" evidence="1">
    <location>
        <begin position="1"/>
        <end position="17"/>
    </location>
</feature>
<dbReference type="SUPFAM" id="SSF53474">
    <property type="entry name" value="alpha/beta-Hydrolases"/>
    <property type="match status" value="1"/>
</dbReference>
<dbReference type="EMBL" id="JACORU010000003">
    <property type="protein sequence ID" value="MBC5764934.1"/>
    <property type="molecule type" value="Genomic_DNA"/>
</dbReference>
<dbReference type="Proteomes" id="UP000596827">
    <property type="component" value="Unassembled WGS sequence"/>
</dbReference>
<evidence type="ECO:0000256" key="1">
    <source>
        <dbReference type="SAM" id="SignalP"/>
    </source>
</evidence>
<keyword evidence="3" id="KW-1185">Reference proteome</keyword>
<keyword evidence="1" id="KW-0732">Signal</keyword>
<dbReference type="InterPro" id="IPR029058">
    <property type="entry name" value="AB_hydrolase_fold"/>
</dbReference>
<name>A0A923M8X1_9BURK</name>
<evidence type="ECO:0008006" key="4">
    <source>
        <dbReference type="Google" id="ProtNLM"/>
    </source>
</evidence>
<organism evidence="2 3">
    <name type="scientific">Ramlibacter albus</name>
    <dbReference type="NCBI Taxonomy" id="2079448"/>
    <lineage>
        <taxon>Bacteria</taxon>
        <taxon>Pseudomonadati</taxon>
        <taxon>Pseudomonadota</taxon>
        <taxon>Betaproteobacteria</taxon>
        <taxon>Burkholderiales</taxon>
        <taxon>Comamonadaceae</taxon>
        <taxon>Ramlibacter</taxon>
    </lineage>
</organism>
<protein>
    <recommendedName>
        <fullName evidence="4">Alpha/beta hydrolase</fullName>
    </recommendedName>
</protein>
<dbReference type="Gene3D" id="3.40.50.1820">
    <property type="entry name" value="alpha/beta hydrolase"/>
    <property type="match status" value="1"/>
</dbReference>
<proteinExistence type="predicted"/>
<feature type="chain" id="PRO_5037456393" description="Alpha/beta hydrolase" evidence="1">
    <location>
        <begin position="18"/>
        <end position="309"/>
    </location>
</feature>
<dbReference type="RefSeq" id="WP_187081395.1">
    <property type="nucleotide sequence ID" value="NZ_JACORU010000003.1"/>
</dbReference>
<gene>
    <name evidence="2" type="ORF">H8R02_10760</name>
</gene>
<sequence length="309" mass="33315">MKYLAVLPVFLALAAHAQRVPFPTGDAHFTAEQASRGVQATEQECAKVSPAVWARAAGGAAECIRYWFAGFDGDRAKSVVVYMPGDQLVGSGVDPSYTRRRPSDMQKIAHQMQTKLGTPFLLLTRPGIFGSSGTHRERRREPEARLMQAAVDAIKQKHGIEEFALVGQSGGGHTVASLLGWRQDIACAVPTSAVSSPRARWEVKGFKRDLTGFSDSYEPVEHLQPGAFHPKLRVFVLGDPRDSNTPWETQQPLARKLKSLGVATELVEGEGADGERHHLGASGQLLGALCLKGATTKEILDVAAKGLKG</sequence>
<evidence type="ECO:0000313" key="3">
    <source>
        <dbReference type="Proteomes" id="UP000596827"/>
    </source>
</evidence>
<dbReference type="AlphaFoldDB" id="A0A923M8X1"/>
<reference evidence="2" key="1">
    <citation type="submission" date="2020-08" db="EMBL/GenBank/DDBJ databases">
        <title>Ramlibacter sp. GTP1 16S ribosomal RNA gene genome sequencing and assembly.</title>
        <authorList>
            <person name="Kang M."/>
        </authorList>
    </citation>
    <scope>NUCLEOTIDE SEQUENCE</scope>
    <source>
        <strain evidence="2">GTP1</strain>
    </source>
</reference>
<evidence type="ECO:0000313" key="2">
    <source>
        <dbReference type="EMBL" id="MBC5764934.1"/>
    </source>
</evidence>
<comment type="caution">
    <text evidence="2">The sequence shown here is derived from an EMBL/GenBank/DDBJ whole genome shotgun (WGS) entry which is preliminary data.</text>
</comment>